<dbReference type="InterPro" id="IPR019826">
    <property type="entry name" value="Carboxylesterase_B_AS"/>
</dbReference>
<feature type="domain" description="Carboxylesterase type B" evidence="4">
    <location>
        <begin position="28"/>
        <end position="309"/>
    </location>
</feature>
<evidence type="ECO:0000256" key="1">
    <source>
        <dbReference type="ARBA" id="ARBA00005964"/>
    </source>
</evidence>
<evidence type="ECO:0000313" key="6">
    <source>
        <dbReference type="Proteomes" id="UP001433268"/>
    </source>
</evidence>
<dbReference type="InterPro" id="IPR029058">
    <property type="entry name" value="AB_hydrolase_fold"/>
</dbReference>
<sequence length="478" mass="51198">MRITSSFVALAALRGAHILVAKAADGLTVSTTSGLLHGFINETAPNVRQWLGVPYAEPPVGALRFMRPQRKKADTGPIEATKYSPACMQQKSNTTTIYTKYIREFLINGGESEDCLYLNVYAPRNPASPQLPVFVYIPGGGFTSGGSDSLYKIPDKWIERTQSHLVVVMNYRLNVFGYPSADSAMLNVGLLDQRMVVEWTHDNIAAFGGDPDKIVLWGQSAGAGSVGYYSYAHYADPIVSGLIADSGAASMLLKTPHLGFSTLAAMVGCGGGLDPEAELACMQAVDADALEAAVSASTISFTPVADNVTAFANTTERLARGNANEGAGFGALNESGLSPERYENGFAVIGCPVSAEAHRRADAGLATYRYEYAGNFSNVSPLPWVGATHSAELPLLFGTHYEYRSNSTDFEWDVSYGMQGLWLAFANDPSRDPAVDNGESGGVVWPKYRPGTDTMALFAEEDKAVQFVSADRVDSHCS</sequence>
<keyword evidence="3" id="KW-0732">Signal</keyword>
<evidence type="ECO:0000313" key="5">
    <source>
        <dbReference type="EMBL" id="KAK8088319.1"/>
    </source>
</evidence>
<keyword evidence="2 3" id="KW-0378">Hydrolase</keyword>
<dbReference type="Pfam" id="PF00135">
    <property type="entry name" value="COesterase"/>
    <property type="match status" value="2"/>
</dbReference>
<evidence type="ECO:0000256" key="3">
    <source>
        <dbReference type="RuleBase" id="RU361235"/>
    </source>
</evidence>
<dbReference type="RefSeq" id="XP_066671213.1">
    <property type="nucleotide sequence ID" value="XM_066807595.1"/>
</dbReference>
<feature type="signal peptide" evidence="3">
    <location>
        <begin position="1"/>
        <end position="23"/>
    </location>
</feature>
<dbReference type="PROSITE" id="PS00122">
    <property type="entry name" value="CARBOXYLESTERASE_B_1"/>
    <property type="match status" value="1"/>
</dbReference>
<dbReference type="InterPro" id="IPR002018">
    <property type="entry name" value="CarbesteraseB"/>
</dbReference>
<comment type="similarity">
    <text evidence="1 3">Belongs to the type-B carboxylesterase/lipase family.</text>
</comment>
<gene>
    <name evidence="5" type="ORF">PG997_003280</name>
</gene>
<proteinExistence type="inferred from homology"/>
<dbReference type="SUPFAM" id="SSF53474">
    <property type="entry name" value="alpha/beta-Hydrolases"/>
    <property type="match status" value="1"/>
</dbReference>
<dbReference type="PROSITE" id="PS00941">
    <property type="entry name" value="CARBOXYLESTERASE_B_2"/>
    <property type="match status" value="1"/>
</dbReference>
<dbReference type="EMBL" id="JAQQWN010000004">
    <property type="protein sequence ID" value="KAK8088319.1"/>
    <property type="molecule type" value="Genomic_DNA"/>
</dbReference>
<comment type="caution">
    <text evidence="5">The sequence shown here is derived from an EMBL/GenBank/DDBJ whole genome shotgun (WGS) entry which is preliminary data.</text>
</comment>
<reference evidence="5 6" key="1">
    <citation type="submission" date="2023-01" db="EMBL/GenBank/DDBJ databases">
        <title>Analysis of 21 Apiospora genomes using comparative genomics revels a genus with tremendous synthesis potential of carbohydrate active enzymes and secondary metabolites.</title>
        <authorList>
            <person name="Sorensen T."/>
        </authorList>
    </citation>
    <scope>NUCLEOTIDE SEQUENCE [LARGE SCALE GENOMIC DNA]</scope>
    <source>
        <strain evidence="5 6">CBS 114990</strain>
    </source>
</reference>
<accession>A0ABR1WYV4</accession>
<feature type="chain" id="PRO_5045005524" description="Carboxylic ester hydrolase" evidence="3">
    <location>
        <begin position="24"/>
        <end position="478"/>
    </location>
</feature>
<dbReference type="Proteomes" id="UP001433268">
    <property type="component" value="Unassembled WGS sequence"/>
</dbReference>
<evidence type="ECO:0000256" key="2">
    <source>
        <dbReference type="ARBA" id="ARBA00022801"/>
    </source>
</evidence>
<dbReference type="Gene3D" id="3.40.50.1820">
    <property type="entry name" value="alpha/beta hydrolase"/>
    <property type="match status" value="2"/>
</dbReference>
<organism evidence="5 6">
    <name type="scientific">Apiospora hydei</name>
    <dbReference type="NCBI Taxonomy" id="1337664"/>
    <lineage>
        <taxon>Eukaryota</taxon>
        <taxon>Fungi</taxon>
        <taxon>Dikarya</taxon>
        <taxon>Ascomycota</taxon>
        <taxon>Pezizomycotina</taxon>
        <taxon>Sordariomycetes</taxon>
        <taxon>Xylariomycetidae</taxon>
        <taxon>Amphisphaeriales</taxon>
        <taxon>Apiosporaceae</taxon>
        <taxon>Apiospora</taxon>
    </lineage>
</organism>
<name>A0ABR1WYV4_9PEZI</name>
<evidence type="ECO:0000259" key="4">
    <source>
        <dbReference type="Pfam" id="PF00135"/>
    </source>
</evidence>
<dbReference type="PANTHER" id="PTHR43918">
    <property type="entry name" value="ACETYLCHOLINESTERASE"/>
    <property type="match status" value="1"/>
</dbReference>
<dbReference type="InterPro" id="IPR050654">
    <property type="entry name" value="AChE-related_enzymes"/>
</dbReference>
<protein>
    <recommendedName>
        <fullName evidence="3">Carboxylic ester hydrolase</fullName>
        <ecNumber evidence="3">3.1.1.-</ecNumber>
    </recommendedName>
</protein>
<dbReference type="InterPro" id="IPR019819">
    <property type="entry name" value="Carboxylesterase_B_CS"/>
</dbReference>
<feature type="domain" description="Carboxylesterase type B" evidence="4">
    <location>
        <begin position="348"/>
        <end position="463"/>
    </location>
</feature>
<keyword evidence="6" id="KW-1185">Reference proteome</keyword>
<dbReference type="PANTHER" id="PTHR43918:SF4">
    <property type="entry name" value="CARBOXYLIC ESTER HYDROLASE"/>
    <property type="match status" value="1"/>
</dbReference>
<dbReference type="GeneID" id="92040655"/>
<dbReference type="EC" id="3.1.1.-" evidence="3"/>